<organism evidence="2 3">
    <name type="scientific">Hypothenemus hampei</name>
    <name type="common">Coffee berry borer</name>
    <dbReference type="NCBI Taxonomy" id="57062"/>
    <lineage>
        <taxon>Eukaryota</taxon>
        <taxon>Metazoa</taxon>
        <taxon>Ecdysozoa</taxon>
        <taxon>Arthropoda</taxon>
        <taxon>Hexapoda</taxon>
        <taxon>Insecta</taxon>
        <taxon>Pterygota</taxon>
        <taxon>Neoptera</taxon>
        <taxon>Endopterygota</taxon>
        <taxon>Coleoptera</taxon>
        <taxon>Polyphaga</taxon>
        <taxon>Cucujiformia</taxon>
        <taxon>Curculionidae</taxon>
        <taxon>Scolytinae</taxon>
        <taxon>Hypothenemus</taxon>
    </lineage>
</organism>
<proteinExistence type="predicted"/>
<evidence type="ECO:0000259" key="1">
    <source>
        <dbReference type="PROSITE" id="PS50041"/>
    </source>
</evidence>
<dbReference type="PANTHER" id="PTHR22803">
    <property type="entry name" value="MANNOSE, PHOSPHOLIPASE, LECTIN RECEPTOR RELATED"/>
    <property type="match status" value="1"/>
</dbReference>
<dbReference type="InterPro" id="IPR050111">
    <property type="entry name" value="C-type_lectin/snaclec_domain"/>
</dbReference>
<dbReference type="PROSITE" id="PS50041">
    <property type="entry name" value="C_TYPE_LECTIN_2"/>
    <property type="match status" value="1"/>
</dbReference>
<comment type="caution">
    <text evidence="2">The sequence shown here is derived from an EMBL/GenBank/DDBJ whole genome shotgun (WGS) entry which is preliminary data.</text>
</comment>
<dbReference type="Pfam" id="PF00059">
    <property type="entry name" value="Lectin_C"/>
    <property type="match status" value="1"/>
</dbReference>
<sequence>MEISHTLGLCYCSNTGLTGSSMKYFVSMDKQTFIQALINCKSAGMNLASIRSQEEQKNLEIFLKRNGYNDKDGYWLSGMNLGNGTYFWASSGDPLTYKKWLPNQPENTRPEISTSRRENCIQLVFNNKSSQEFGWNNLFCKRKLLYICQVIM</sequence>
<evidence type="ECO:0000313" key="3">
    <source>
        <dbReference type="Proteomes" id="UP001566132"/>
    </source>
</evidence>
<gene>
    <name evidence="2" type="ORF">ABEB36_008737</name>
</gene>
<dbReference type="InterPro" id="IPR001304">
    <property type="entry name" value="C-type_lectin-like"/>
</dbReference>
<name>A0ABD1EN09_HYPHA</name>
<evidence type="ECO:0000313" key="2">
    <source>
        <dbReference type="EMBL" id="KAL1497851.1"/>
    </source>
</evidence>
<keyword evidence="3" id="KW-1185">Reference proteome</keyword>
<dbReference type="Gene3D" id="3.10.100.10">
    <property type="entry name" value="Mannose-Binding Protein A, subunit A"/>
    <property type="match status" value="1"/>
</dbReference>
<dbReference type="SUPFAM" id="SSF56436">
    <property type="entry name" value="C-type lectin-like"/>
    <property type="match status" value="1"/>
</dbReference>
<dbReference type="Proteomes" id="UP001566132">
    <property type="component" value="Unassembled WGS sequence"/>
</dbReference>
<accession>A0ABD1EN09</accession>
<dbReference type="InterPro" id="IPR016186">
    <property type="entry name" value="C-type_lectin-like/link_sf"/>
</dbReference>
<dbReference type="SMART" id="SM00034">
    <property type="entry name" value="CLECT"/>
    <property type="match status" value="1"/>
</dbReference>
<dbReference type="AlphaFoldDB" id="A0ABD1EN09"/>
<dbReference type="CDD" id="cd00037">
    <property type="entry name" value="CLECT"/>
    <property type="match status" value="1"/>
</dbReference>
<reference evidence="2 3" key="1">
    <citation type="submission" date="2024-05" db="EMBL/GenBank/DDBJ databases">
        <title>Genetic variation in Jamaican populations of the coffee berry borer (Hypothenemus hampei).</title>
        <authorList>
            <person name="Errbii M."/>
            <person name="Myrie A."/>
        </authorList>
    </citation>
    <scope>NUCLEOTIDE SEQUENCE [LARGE SCALE GENOMIC DNA]</scope>
    <source>
        <strain evidence="2">JA-Hopewell-2020-01-JO</strain>
        <tissue evidence="2">Whole body</tissue>
    </source>
</reference>
<dbReference type="EMBL" id="JBDJPC010000006">
    <property type="protein sequence ID" value="KAL1497851.1"/>
    <property type="molecule type" value="Genomic_DNA"/>
</dbReference>
<feature type="domain" description="C-type lectin" evidence="1">
    <location>
        <begin position="24"/>
        <end position="149"/>
    </location>
</feature>
<protein>
    <recommendedName>
        <fullName evidence="1">C-type lectin domain-containing protein</fullName>
    </recommendedName>
</protein>
<dbReference type="InterPro" id="IPR016187">
    <property type="entry name" value="CTDL_fold"/>
</dbReference>